<sequence length="565" mass="60558">MTRLCPTLARLLLTASLGLALPAHAVPATPVVTEARQTRIAQVADAPTRQALTEMLFILHQQWRSEDMLRQPPAQTLHAGSPFQAVNDYPDTGRMADVFAAGVVGALDERGDIGVVEPFALPYPHTYTWRKVRFLDGGDIALDAPARSGVTISVGQQGQALTLSQPAGALRTPESLDGELTIALPKSTPHADFTPADLGKPRTLGDFAFTLRSIDGHRVEIGVTQADGVSPQGFNSNAVLIEALDAGGQPLFNHVRLWGSATPLDARVQAFDHLSAQAAAGTLTVPDTATLLDRAGFRETGGQLRARYAFQGQVARVRVTLMVPGGATLTRPLATSVLPLGHTLRNMDLTPLALAGSVYDHVAPDRPQELSRQDVAARLTTARIEREGQPVIRFGYPDVLSDRFIAPATRFGLDRAVSVTFLDSRGKPINVREGQAYDRVEDGIRFDPRQFPVAPVRAKGRLSVTRMISFERHALPVDGSVAGVTVRDNLVLLDPARLPYVQSPMVLTAADATGRALRQTGAMALDNTGGPPVMAVFFQGTVARLDATLPGPVETVPVDFDVPLR</sequence>
<proteinExistence type="predicted"/>
<accession>A0A6S7AGV0</accession>
<keyword evidence="1" id="KW-0732">Signal</keyword>
<dbReference type="Proteomes" id="UP000494111">
    <property type="component" value="Unassembled WGS sequence"/>
</dbReference>
<organism evidence="2 3">
    <name type="scientific">Achromobacter deleyi</name>
    <dbReference type="NCBI Taxonomy" id="1353891"/>
    <lineage>
        <taxon>Bacteria</taxon>
        <taxon>Pseudomonadati</taxon>
        <taxon>Pseudomonadota</taxon>
        <taxon>Betaproteobacteria</taxon>
        <taxon>Burkholderiales</taxon>
        <taxon>Alcaligenaceae</taxon>
        <taxon>Achromobacter</taxon>
    </lineage>
</organism>
<reference evidence="2 3" key="1">
    <citation type="submission" date="2020-04" db="EMBL/GenBank/DDBJ databases">
        <authorList>
            <person name="De Canck E."/>
        </authorList>
    </citation>
    <scope>NUCLEOTIDE SEQUENCE [LARGE SCALE GENOMIC DNA]</scope>
    <source>
        <strain evidence="2 3">LMG 3458</strain>
    </source>
</reference>
<dbReference type="RefSeq" id="WP_175193162.1">
    <property type="nucleotide sequence ID" value="NZ_CADIJO010000013.1"/>
</dbReference>
<evidence type="ECO:0000256" key="1">
    <source>
        <dbReference type="SAM" id="SignalP"/>
    </source>
</evidence>
<feature type="chain" id="PRO_5029013854" evidence="1">
    <location>
        <begin position="26"/>
        <end position="565"/>
    </location>
</feature>
<evidence type="ECO:0000313" key="3">
    <source>
        <dbReference type="Proteomes" id="UP000494111"/>
    </source>
</evidence>
<dbReference type="EMBL" id="CADIJO010000013">
    <property type="protein sequence ID" value="CAB3719008.1"/>
    <property type="molecule type" value="Genomic_DNA"/>
</dbReference>
<feature type="signal peptide" evidence="1">
    <location>
        <begin position="1"/>
        <end position="25"/>
    </location>
</feature>
<gene>
    <name evidence="2" type="ORF">LMG3458_03786</name>
</gene>
<name>A0A6S7AGV0_9BURK</name>
<evidence type="ECO:0000313" key="2">
    <source>
        <dbReference type="EMBL" id="CAB3719008.1"/>
    </source>
</evidence>
<dbReference type="AlphaFoldDB" id="A0A6S7AGV0"/>
<protein>
    <submittedName>
        <fullName evidence="2">Uncharacterized protein</fullName>
    </submittedName>
</protein>